<dbReference type="AlphaFoldDB" id="A0A0P1GU75"/>
<accession>A0A0P1GU75</accession>
<sequence>MSWQLQLLNAQLRLTVKRRLLRVPDVTTARQDFDFAAAFSFVPTPLMRHLVRPGGLHWISAGPFKPGRVILYFHGGGYIVGSPWTHEAMLARLAKLSGVEVCAPRYRLAPEAPFPAAFDDACAAWGRLRALGYAPGDILIGGDSAGGGLALALVARLCQLGTPPAAVFALSPWTDLAMTGDSLRDNAQSDSMLPVARIEELTEYYLQGGDPRDPKASPLYAEFPECPPVLLHHSKAEILRDDTLRMAERLRAQGATVTTQAEETAPHVWHLFDGWIPEARQSIRSIARFVQTSFAATSR</sequence>
<proteinExistence type="inferred from homology"/>
<dbReference type="InterPro" id="IPR029058">
    <property type="entry name" value="AB_hydrolase_fold"/>
</dbReference>
<dbReference type="InterPro" id="IPR013094">
    <property type="entry name" value="AB_hydrolase_3"/>
</dbReference>
<dbReference type="InterPro" id="IPR002168">
    <property type="entry name" value="Lipase_GDXG_HIS_AS"/>
</dbReference>
<comment type="similarity">
    <text evidence="1">Belongs to the 'GDXG' lipolytic enzyme family.</text>
</comment>
<feature type="domain" description="Alpha/beta hydrolase fold-3" evidence="3">
    <location>
        <begin position="70"/>
        <end position="270"/>
    </location>
</feature>
<keyword evidence="5" id="KW-1185">Reference proteome</keyword>
<reference evidence="4 5" key="1">
    <citation type="submission" date="2015-09" db="EMBL/GenBank/DDBJ databases">
        <authorList>
            <consortium name="Swine Surveillance"/>
        </authorList>
    </citation>
    <scope>NUCLEOTIDE SEQUENCE [LARGE SCALE GENOMIC DNA]</scope>
    <source>
        <strain evidence="4 5">CECT 7648</strain>
    </source>
</reference>
<keyword evidence="2 4" id="KW-0378">Hydrolase</keyword>
<evidence type="ECO:0000259" key="3">
    <source>
        <dbReference type="Pfam" id="PF07859"/>
    </source>
</evidence>
<name>A0A0P1GU75_9RHOB</name>
<evidence type="ECO:0000313" key="4">
    <source>
        <dbReference type="EMBL" id="CUH78680.1"/>
    </source>
</evidence>
<dbReference type="GO" id="GO:0016787">
    <property type="term" value="F:hydrolase activity"/>
    <property type="evidence" value="ECO:0007669"/>
    <property type="project" value="UniProtKB-KW"/>
</dbReference>
<dbReference type="RefSeq" id="WP_058247600.1">
    <property type="nucleotide sequence ID" value="NZ_CYSE01000003.1"/>
</dbReference>
<dbReference type="PANTHER" id="PTHR48081">
    <property type="entry name" value="AB HYDROLASE SUPERFAMILY PROTEIN C4A8.06C"/>
    <property type="match status" value="1"/>
</dbReference>
<dbReference type="InterPro" id="IPR050300">
    <property type="entry name" value="GDXG_lipolytic_enzyme"/>
</dbReference>
<dbReference type="Pfam" id="PF07859">
    <property type="entry name" value="Abhydrolase_3"/>
    <property type="match status" value="1"/>
</dbReference>
<dbReference type="Gene3D" id="3.40.50.1820">
    <property type="entry name" value="alpha/beta hydrolase"/>
    <property type="match status" value="1"/>
</dbReference>
<organism evidence="4 5">
    <name type="scientific">Tropicibacter naphthalenivorans</name>
    <dbReference type="NCBI Taxonomy" id="441103"/>
    <lineage>
        <taxon>Bacteria</taxon>
        <taxon>Pseudomonadati</taxon>
        <taxon>Pseudomonadota</taxon>
        <taxon>Alphaproteobacteria</taxon>
        <taxon>Rhodobacterales</taxon>
        <taxon>Roseobacteraceae</taxon>
        <taxon>Tropicibacter</taxon>
    </lineage>
</organism>
<evidence type="ECO:0000256" key="1">
    <source>
        <dbReference type="ARBA" id="ARBA00010515"/>
    </source>
</evidence>
<evidence type="ECO:0000313" key="5">
    <source>
        <dbReference type="Proteomes" id="UP000054935"/>
    </source>
</evidence>
<dbReference type="EMBL" id="CYSE01000003">
    <property type="protein sequence ID" value="CUH78680.1"/>
    <property type="molecule type" value="Genomic_DNA"/>
</dbReference>
<gene>
    <name evidence="4" type="primary">mlhB</name>
    <name evidence="4" type="ORF">TRN7648_02108</name>
</gene>
<protein>
    <submittedName>
        <fullName evidence="4">Monoterpene epsilon-lactone hydrolase</fullName>
        <ecNumber evidence="4">3.1.1.83</ecNumber>
    </submittedName>
</protein>
<dbReference type="OrthoDB" id="9806180at2"/>
<dbReference type="EC" id="3.1.1.83" evidence="4"/>
<dbReference type="STRING" id="441103.TRN7648_02108"/>
<dbReference type="PANTHER" id="PTHR48081:SF8">
    <property type="entry name" value="ALPHA_BETA HYDROLASE FOLD-3 DOMAIN-CONTAINING PROTEIN-RELATED"/>
    <property type="match status" value="1"/>
</dbReference>
<dbReference type="SUPFAM" id="SSF53474">
    <property type="entry name" value="alpha/beta-Hydrolases"/>
    <property type="match status" value="1"/>
</dbReference>
<evidence type="ECO:0000256" key="2">
    <source>
        <dbReference type="ARBA" id="ARBA00022801"/>
    </source>
</evidence>
<dbReference type="PROSITE" id="PS01173">
    <property type="entry name" value="LIPASE_GDXG_HIS"/>
    <property type="match status" value="1"/>
</dbReference>
<dbReference type="Proteomes" id="UP000054935">
    <property type="component" value="Unassembled WGS sequence"/>
</dbReference>